<accession>A0ABS7CDD8</accession>
<dbReference type="Pfam" id="PF16927">
    <property type="entry name" value="HisKA_7TM"/>
    <property type="match status" value="1"/>
</dbReference>
<comment type="caution">
    <text evidence="4">The sequence shown here is derived from an EMBL/GenBank/DDBJ whole genome shotgun (WGS) entry which is preliminary data.</text>
</comment>
<evidence type="ECO:0000313" key="5">
    <source>
        <dbReference type="Proteomes" id="UP001519887"/>
    </source>
</evidence>
<dbReference type="InterPro" id="IPR031621">
    <property type="entry name" value="HisKA_7TM"/>
</dbReference>
<keyword evidence="1" id="KW-1133">Transmembrane helix</keyword>
<dbReference type="EMBL" id="JAHZIK010001408">
    <property type="protein sequence ID" value="MBW7458931.1"/>
    <property type="molecule type" value="Genomic_DNA"/>
</dbReference>
<evidence type="ECO:0000256" key="1">
    <source>
        <dbReference type="SAM" id="Phobius"/>
    </source>
</evidence>
<keyword evidence="1" id="KW-0812">Transmembrane</keyword>
<feature type="transmembrane region" description="Helical" evidence="1">
    <location>
        <begin position="70"/>
        <end position="91"/>
    </location>
</feature>
<dbReference type="InterPro" id="IPR000014">
    <property type="entry name" value="PAS"/>
</dbReference>
<keyword evidence="5" id="KW-1185">Reference proteome</keyword>
<feature type="non-terminal residue" evidence="4">
    <location>
        <position position="299"/>
    </location>
</feature>
<evidence type="ECO:0000259" key="3">
    <source>
        <dbReference type="Pfam" id="PF16927"/>
    </source>
</evidence>
<dbReference type="Pfam" id="PF13188">
    <property type="entry name" value="PAS_8"/>
    <property type="match status" value="1"/>
</dbReference>
<dbReference type="Proteomes" id="UP001519887">
    <property type="component" value="Unassembled WGS sequence"/>
</dbReference>
<feature type="transmembrane region" description="Helical" evidence="1">
    <location>
        <begin position="145"/>
        <end position="166"/>
    </location>
</feature>
<feature type="transmembrane region" description="Helical" evidence="1">
    <location>
        <begin position="6"/>
        <end position="27"/>
    </location>
</feature>
<evidence type="ECO:0000259" key="2">
    <source>
        <dbReference type="Pfam" id="PF13188"/>
    </source>
</evidence>
<feature type="domain" description="PAS" evidence="2">
    <location>
        <begin position="237"/>
        <end position="289"/>
    </location>
</feature>
<sequence>MGSQITMYISLIATSGVLCIFLGFYAFFKKQEIPGARTFIIYMTVQAIYIFAYAFQMSSTTLAAIKGWTIVEYIGISFAPVIGLMLILRYIDRPISRMTAALLFVIPVITLGMVATNDFHHLFYKSLELRAGSPLHATDVVIGEWYIVHGAFTFGCLLAGVVLLAREWKATKKAYRKQLATLICGQFIPMISAFIYLMGLTPEGMDPVPLVVCITSSMYIWAIVTTRMLTIVPIAKESIFESMREGVIVLDSAERLIDFNGAVSRMLPGLSIGMIGRKLDEGWTRLTGSPFPDIQSTDS</sequence>
<evidence type="ECO:0000313" key="4">
    <source>
        <dbReference type="EMBL" id="MBW7458931.1"/>
    </source>
</evidence>
<gene>
    <name evidence="4" type="ORF">K0U00_33275</name>
</gene>
<feature type="transmembrane region" description="Helical" evidence="1">
    <location>
        <begin position="39"/>
        <end position="58"/>
    </location>
</feature>
<reference evidence="4 5" key="1">
    <citation type="submission" date="2021-07" db="EMBL/GenBank/DDBJ databases">
        <title>Paenibacillus radiodurans sp. nov., isolated from the southeastern edge of Tengger Desert.</title>
        <authorList>
            <person name="Zhang G."/>
        </authorList>
    </citation>
    <scope>NUCLEOTIDE SEQUENCE [LARGE SCALE GENOMIC DNA]</scope>
    <source>
        <strain evidence="4 5">CCM 7311</strain>
    </source>
</reference>
<feature type="domain" description="Histidine kinase N-terminal 7TM region" evidence="3">
    <location>
        <begin position="12"/>
        <end position="233"/>
    </location>
</feature>
<proteinExistence type="predicted"/>
<organism evidence="4 5">
    <name type="scientific">Paenibacillus sepulcri</name>
    <dbReference type="NCBI Taxonomy" id="359917"/>
    <lineage>
        <taxon>Bacteria</taxon>
        <taxon>Bacillati</taxon>
        <taxon>Bacillota</taxon>
        <taxon>Bacilli</taxon>
        <taxon>Bacillales</taxon>
        <taxon>Paenibacillaceae</taxon>
        <taxon>Paenibacillus</taxon>
    </lineage>
</organism>
<keyword evidence="1" id="KW-0472">Membrane</keyword>
<protein>
    <submittedName>
        <fullName evidence="4">PAS domain-containing protein</fullName>
    </submittedName>
</protein>
<feature type="transmembrane region" description="Helical" evidence="1">
    <location>
        <begin position="178"/>
        <end position="198"/>
    </location>
</feature>
<name>A0ABS7CDD8_9BACL</name>
<feature type="transmembrane region" description="Helical" evidence="1">
    <location>
        <begin position="98"/>
        <end position="116"/>
    </location>
</feature>